<accession>A0ABS1JEL7</accession>
<gene>
    <name evidence="1" type="ORF">JJB07_19280</name>
</gene>
<evidence type="ECO:0000313" key="1">
    <source>
        <dbReference type="EMBL" id="MBL0388747.1"/>
    </source>
</evidence>
<evidence type="ECO:0000313" key="2">
    <source>
        <dbReference type="Proteomes" id="UP000602284"/>
    </source>
</evidence>
<dbReference type="EMBL" id="JAEQNB010000007">
    <property type="protein sequence ID" value="MBL0388747.1"/>
    <property type="molecule type" value="Genomic_DNA"/>
</dbReference>
<dbReference type="RefSeq" id="WP_201637721.1">
    <property type="nucleotide sequence ID" value="NZ_JAEQNB010000007.1"/>
</dbReference>
<name>A0ABS1JEL7_9BACL</name>
<dbReference type="Proteomes" id="UP000602284">
    <property type="component" value="Unassembled WGS sequence"/>
</dbReference>
<reference evidence="1 2" key="1">
    <citation type="submission" date="2021-01" db="EMBL/GenBank/DDBJ databases">
        <title>Tumebacillus sp. strain ITR2 16S ribosomal RNA gene Genome sequencing and assembly.</title>
        <authorList>
            <person name="Kang M."/>
        </authorList>
    </citation>
    <scope>NUCLEOTIDE SEQUENCE [LARGE SCALE GENOMIC DNA]</scope>
    <source>
        <strain evidence="1 2">ITR2</strain>
    </source>
</reference>
<proteinExistence type="predicted"/>
<dbReference type="InterPro" id="IPR016084">
    <property type="entry name" value="Haem_Oase-like_multi-hlx"/>
</dbReference>
<dbReference type="SUPFAM" id="SSF48613">
    <property type="entry name" value="Heme oxygenase-like"/>
    <property type="match status" value="1"/>
</dbReference>
<sequence>MAHFYFQKPLLRRGCQVDAHSDHLQLRYRDDEFELFPEEGHTVEQMQKMLLQIDGTKTVEELKADGFGYSADEVMDMLTALDESWLLEEGAQPVFTGKSGLQFITHLEDLYRDWEKEAGETKLSQLVLDGNAPRHLMIGWTLEYYHITKRAHDCISPAIAKGHGEFRSMLLDFFHEEYRHDKLLLKSLKSLGFEEHEITNSIPLPYTAAVSNLLAKWAHTDLLSYMASLFIFEGTAMEGNDYVQALDVYEMPREFSIHQAAHNNINTEGDHGNVSREFYASIEYITAEDQARVIRNIRLLHEAQLRAHDTIFEYYLKPDVKMPRLLDNLLVSNA</sequence>
<comment type="caution">
    <text evidence="1">The sequence shown here is derived from an EMBL/GenBank/DDBJ whole genome shotgun (WGS) entry which is preliminary data.</text>
</comment>
<dbReference type="Pfam" id="PF14518">
    <property type="entry name" value="Haem_oxygenas_2"/>
    <property type="match status" value="1"/>
</dbReference>
<dbReference type="Gene3D" id="1.20.910.10">
    <property type="entry name" value="Heme oxygenase-like"/>
    <property type="match status" value="1"/>
</dbReference>
<protein>
    <submittedName>
        <fullName evidence="1">Iron-containing redox enzyme family protein</fullName>
    </submittedName>
</protein>
<keyword evidence="2" id="KW-1185">Reference proteome</keyword>
<organism evidence="1 2">
    <name type="scientific">Tumebacillus amylolyticus</name>
    <dbReference type="NCBI Taxonomy" id="2801339"/>
    <lineage>
        <taxon>Bacteria</taxon>
        <taxon>Bacillati</taxon>
        <taxon>Bacillota</taxon>
        <taxon>Bacilli</taxon>
        <taxon>Bacillales</taxon>
        <taxon>Alicyclobacillaceae</taxon>
        <taxon>Tumebacillus</taxon>
    </lineage>
</organism>